<dbReference type="CTD" id="20250762"/>
<dbReference type="GO" id="GO:0000813">
    <property type="term" value="C:ESCRT I complex"/>
    <property type="evidence" value="ECO:0007669"/>
    <property type="project" value="InterPro"/>
</dbReference>
<keyword evidence="3" id="KW-0813">Transport</keyword>
<dbReference type="GO" id="GO:0031902">
    <property type="term" value="C:late endosome membrane"/>
    <property type="evidence" value="ECO:0007669"/>
    <property type="project" value="UniProtKB-SubCell"/>
</dbReference>
<feature type="domain" description="MABP" evidence="9">
    <location>
        <begin position="4"/>
        <end position="150"/>
    </location>
</feature>
<evidence type="ECO:0000256" key="5">
    <source>
        <dbReference type="ARBA" id="ARBA00022927"/>
    </source>
</evidence>
<dbReference type="Proteomes" id="UP000030746">
    <property type="component" value="Unassembled WGS sequence"/>
</dbReference>
<dbReference type="InterPro" id="IPR040297">
    <property type="entry name" value="MVB12B"/>
</dbReference>
<evidence type="ECO:0000256" key="7">
    <source>
        <dbReference type="ARBA" id="ARBA00053101"/>
    </source>
</evidence>
<dbReference type="GO" id="GO:0019075">
    <property type="term" value="P:virus maturation"/>
    <property type="evidence" value="ECO:0007669"/>
    <property type="project" value="TreeGrafter"/>
</dbReference>
<protein>
    <recommendedName>
        <fullName evidence="12">Multivesicular body subunit 12A</fullName>
    </recommendedName>
</protein>
<evidence type="ECO:0000256" key="6">
    <source>
        <dbReference type="ARBA" id="ARBA00023136"/>
    </source>
</evidence>
<dbReference type="Pfam" id="PF10240">
    <property type="entry name" value="DUF2464"/>
    <property type="match status" value="1"/>
</dbReference>
<evidence type="ECO:0000259" key="9">
    <source>
        <dbReference type="PROSITE" id="PS51498"/>
    </source>
</evidence>
<dbReference type="PANTHER" id="PTHR31547:SF1">
    <property type="entry name" value="MULTIVESICULAR BODY SUBUNIT 12B"/>
    <property type="match status" value="1"/>
</dbReference>
<dbReference type="OMA" id="QTTRYLC"/>
<dbReference type="PROSITE" id="PS51498">
    <property type="entry name" value="MABP"/>
    <property type="match status" value="1"/>
</dbReference>
<dbReference type="InterPro" id="IPR023341">
    <property type="entry name" value="MABP"/>
</dbReference>
<reference evidence="10 11" key="1">
    <citation type="journal article" date="2013" name="Nature">
        <title>Insights into bilaterian evolution from three spiralian genomes.</title>
        <authorList>
            <person name="Simakov O."/>
            <person name="Marletaz F."/>
            <person name="Cho S.J."/>
            <person name="Edsinger-Gonzales E."/>
            <person name="Havlak P."/>
            <person name="Hellsten U."/>
            <person name="Kuo D.H."/>
            <person name="Larsson T."/>
            <person name="Lv J."/>
            <person name="Arendt D."/>
            <person name="Savage R."/>
            <person name="Osoegawa K."/>
            <person name="de Jong P."/>
            <person name="Grimwood J."/>
            <person name="Chapman J.A."/>
            <person name="Shapiro H."/>
            <person name="Aerts A."/>
            <person name="Otillar R.P."/>
            <person name="Terry A.Y."/>
            <person name="Boore J.L."/>
            <person name="Grigoriev I.V."/>
            <person name="Lindberg D.R."/>
            <person name="Seaver E.C."/>
            <person name="Weisblat D.A."/>
            <person name="Putnam N.H."/>
            <person name="Rokhsar D.S."/>
        </authorList>
    </citation>
    <scope>NUCLEOTIDE SEQUENCE [LARGE SCALE GENOMIC DNA]</scope>
</reference>
<evidence type="ECO:0000256" key="3">
    <source>
        <dbReference type="ARBA" id="ARBA00022448"/>
    </source>
</evidence>
<dbReference type="GeneID" id="20250762"/>
<evidence type="ECO:0000256" key="1">
    <source>
        <dbReference type="ARBA" id="ARBA00004633"/>
    </source>
</evidence>
<sequence>MELDLPITGVCIVSDPTKCPPNYTLIDKTYGSIPEDADLWKDRMWGRKVTRYLCVERGYSDQAKNVLVDVAIINEKDPVPPGFTVVDPTYDTREKAIKKKVLCVRWMDKSMTLEIITELILLGKNVRKPPQTFTLVGELNGLCICYKMGRLAPPVNNVNEVKTTNINHYQNTTIDVCFESDLKTTSNFILLFYPIYQVIIEQNMRSKLGSSLPYPINPAATTSAPSIKPAGGESSTAQVHALGGVPWQLNPKLQSIADLKNIVIPQIPYKSLYDVSIQYEYDFNIERSIVSGK</sequence>
<gene>
    <name evidence="10" type="ORF">LOTGIDRAFT_238433</name>
</gene>
<dbReference type="RefSeq" id="XP_009048403.1">
    <property type="nucleotide sequence ID" value="XM_009050155.1"/>
</dbReference>
<dbReference type="KEGG" id="lgi:LOTGIDRAFT_238433"/>
<evidence type="ECO:0000313" key="10">
    <source>
        <dbReference type="EMBL" id="ESP00867.1"/>
    </source>
</evidence>
<comment type="similarity">
    <text evidence="2">Belongs to the MVB12 family.</text>
</comment>
<feature type="domain" description="UMA" evidence="8">
    <location>
        <begin position="242"/>
        <end position="290"/>
    </location>
</feature>
<organism evidence="10 11">
    <name type="scientific">Lottia gigantea</name>
    <name type="common">Giant owl limpet</name>
    <dbReference type="NCBI Taxonomy" id="225164"/>
    <lineage>
        <taxon>Eukaryota</taxon>
        <taxon>Metazoa</taxon>
        <taxon>Spiralia</taxon>
        <taxon>Lophotrochozoa</taxon>
        <taxon>Mollusca</taxon>
        <taxon>Gastropoda</taxon>
        <taxon>Patellogastropoda</taxon>
        <taxon>Lottioidea</taxon>
        <taxon>Lottiidae</taxon>
        <taxon>Lottia</taxon>
    </lineage>
</organism>
<comment type="subcellular location">
    <subcellularLocation>
        <location evidence="1">Late endosome membrane</location>
        <topology evidence="1">Peripheral membrane protein</topology>
    </subcellularLocation>
</comment>
<dbReference type="OrthoDB" id="6021306at2759"/>
<dbReference type="PANTHER" id="PTHR31547">
    <property type="entry name" value="MULTIVESICULAR BODY SUBUNIT 12B"/>
    <property type="match status" value="1"/>
</dbReference>
<dbReference type="PROSITE" id="PS51497">
    <property type="entry name" value="UMA"/>
    <property type="match status" value="1"/>
</dbReference>
<comment type="function">
    <text evidence="7">Component of the ESCRT-I complex, a regulator of vesicular trafficking process. Required for the sorting of endocytic ubiquitinated cargos into multivesicular bodies.</text>
</comment>
<dbReference type="GO" id="GO:0042058">
    <property type="term" value="P:regulation of epidermal growth factor receptor signaling pathway"/>
    <property type="evidence" value="ECO:0007669"/>
    <property type="project" value="TreeGrafter"/>
</dbReference>
<dbReference type="HOGENOM" id="CLU_064823_1_0_1"/>
<keyword evidence="6" id="KW-0472">Membrane</keyword>
<dbReference type="EMBL" id="KB200639">
    <property type="protein sequence ID" value="ESP00867.1"/>
    <property type="molecule type" value="Genomic_DNA"/>
</dbReference>
<keyword evidence="11" id="KW-1185">Reference proteome</keyword>
<dbReference type="AlphaFoldDB" id="V4B4I6"/>
<evidence type="ECO:0000256" key="2">
    <source>
        <dbReference type="ARBA" id="ARBA00010432"/>
    </source>
</evidence>
<evidence type="ECO:0000259" key="8">
    <source>
        <dbReference type="PROSITE" id="PS51497"/>
    </source>
</evidence>
<evidence type="ECO:0000313" key="11">
    <source>
        <dbReference type="Proteomes" id="UP000030746"/>
    </source>
</evidence>
<dbReference type="GO" id="GO:0015031">
    <property type="term" value="P:protein transport"/>
    <property type="evidence" value="ECO:0007669"/>
    <property type="project" value="UniProtKB-KW"/>
</dbReference>
<evidence type="ECO:0008006" key="12">
    <source>
        <dbReference type="Google" id="ProtNLM"/>
    </source>
</evidence>
<accession>V4B4I6</accession>
<dbReference type="Gene3D" id="2.100.10.50">
    <property type="match status" value="1"/>
</dbReference>
<dbReference type="FunFam" id="2.100.10.50:FF:000002">
    <property type="entry name" value="Multivesicular body subunit 12B"/>
    <property type="match status" value="1"/>
</dbReference>
<dbReference type="STRING" id="225164.V4B4I6"/>
<name>V4B4I6_LOTGI</name>
<dbReference type="InterPro" id="IPR023340">
    <property type="entry name" value="UMA"/>
</dbReference>
<keyword evidence="5" id="KW-0653">Protein transport</keyword>
<dbReference type="GO" id="GO:0046755">
    <property type="term" value="P:viral budding"/>
    <property type="evidence" value="ECO:0007669"/>
    <property type="project" value="TreeGrafter"/>
</dbReference>
<dbReference type="InterPro" id="IPR018798">
    <property type="entry name" value="MVB12A/B"/>
</dbReference>
<evidence type="ECO:0000256" key="4">
    <source>
        <dbReference type="ARBA" id="ARBA00022753"/>
    </source>
</evidence>
<keyword evidence="4" id="KW-0967">Endosome</keyword>
<proteinExistence type="inferred from homology"/>